<dbReference type="GO" id="GO:0000978">
    <property type="term" value="F:RNA polymerase II cis-regulatory region sequence-specific DNA binding"/>
    <property type="evidence" value="ECO:0007669"/>
    <property type="project" value="TreeGrafter"/>
</dbReference>
<dbReference type="Gene3D" id="2.30.30.1190">
    <property type="match status" value="1"/>
</dbReference>
<evidence type="ECO:0000256" key="6">
    <source>
        <dbReference type="ARBA" id="ARBA00022833"/>
    </source>
</evidence>
<dbReference type="PROSITE" id="PS50174">
    <property type="entry name" value="G_PATCH"/>
    <property type="match status" value="1"/>
</dbReference>
<keyword evidence="7" id="KW-0805">Transcription regulation</keyword>
<evidence type="ECO:0000256" key="9">
    <source>
        <dbReference type="ARBA" id="ARBA00023163"/>
    </source>
</evidence>
<evidence type="ECO:0000259" key="14">
    <source>
        <dbReference type="PROSITE" id="PS50103"/>
    </source>
</evidence>
<accession>A0AAJ7SKZ7</accession>
<feature type="compositionally biased region" description="Gly residues" evidence="13">
    <location>
        <begin position="298"/>
        <end position="322"/>
    </location>
</feature>
<evidence type="ECO:0000256" key="8">
    <source>
        <dbReference type="ARBA" id="ARBA00023125"/>
    </source>
</evidence>
<dbReference type="SMART" id="SM00443">
    <property type="entry name" value="G_patch"/>
    <property type="match status" value="1"/>
</dbReference>
<dbReference type="PROSITE" id="PS50103">
    <property type="entry name" value="ZF_C3H1"/>
    <property type="match status" value="1"/>
</dbReference>
<keyword evidence="5 11" id="KW-0863">Zinc-finger</keyword>
<evidence type="ECO:0000256" key="2">
    <source>
        <dbReference type="ARBA" id="ARBA00022414"/>
    </source>
</evidence>
<feature type="region of interest" description="Disordered" evidence="13">
    <location>
        <begin position="163"/>
        <end position="216"/>
    </location>
</feature>
<dbReference type="Pfam" id="PF01585">
    <property type="entry name" value="G-patch"/>
    <property type="match status" value="1"/>
</dbReference>
<keyword evidence="4 11" id="KW-0479">Metal-binding</keyword>
<evidence type="ECO:0000256" key="7">
    <source>
        <dbReference type="ARBA" id="ARBA00023015"/>
    </source>
</evidence>
<gene>
    <name evidence="17" type="primary">ZGPAT</name>
</gene>
<dbReference type="RefSeq" id="XP_032801326.1">
    <property type="nucleotide sequence ID" value="XM_032945435.1"/>
</dbReference>
<evidence type="ECO:0000256" key="4">
    <source>
        <dbReference type="ARBA" id="ARBA00022723"/>
    </source>
</evidence>
<evidence type="ECO:0000256" key="11">
    <source>
        <dbReference type="PROSITE-ProRule" id="PRU00723"/>
    </source>
</evidence>
<evidence type="ECO:0000313" key="16">
    <source>
        <dbReference type="Proteomes" id="UP001318040"/>
    </source>
</evidence>
<dbReference type="InterPro" id="IPR000467">
    <property type="entry name" value="G_patch_dom"/>
</dbReference>
<keyword evidence="10" id="KW-0539">Nucleus</keyword>
<feature type="coiled-coil region" evidence="12">
    <location>
        <begin position="354"/>
        <end position="405"/>
    </location>
</feature>
<keyword evidence="8" id="KW-0238">DNA-binding</keyword>
<organism evidence="16 17">
    <name type="scientific">Petromyzon marinus</name>
    <name type="common">Sea lamprey</name>
    <dbReference type="NCBI Taxonomy" id="7757"/>
    <lineage>
        <taxon>Eukaryota</taxon>
        <taxon>Metazoa</taxon>
        <taxon>Chordata</taxon>
        <taxon>Craniata</taxon>
        <taxon>Vertebrata</taxon>
        <taxon>Cyclostomata</taxon>
        <taxon>Hyperoartia</taxon>
        <taxon>Petromyzontiformes</taxon>
        <taxon>Petromyzontidae</taxon>
        <taxon>Petromyzon</taxon>
    </lineage>
</organism>
<keyword evidence="9" id="KW-0804">Transcription</keyword>
<keyword evidence="16" id="KW-1185">Reference proteome</keyword>
<dbReference type="PANTHER" id="PTHR46297">
    <property type="entry name" value="ZINC FINGER CCCH-TYPE WITH G PATCH DOMAIN-CONTAINING PROTEIN"/>
    <property type="match status" value="1"/>
</dbReference>
<feature type="domain" description="G-patch" evidence="15">
    <location>
        <begin position="228"/>
        <end position="274"/>
    </location>
</feature>
<feature type="region of interest" description="Disordered" evidence="13">
    <location>
        <begin position="274"/>
        <end position="325"/>
    </location>
</feature>
<sequence length="425" mass="46010">MVSAVQPQGTCICLPHHHHHAPHHHHHHAPHHHHHAHHHHDNDDAAHHDHQQEAVSKCQGGCEAGVVCLLFLVPVSPRLRPCPYHLDGVCLYEQRCRFSHGELRRVRDLREYTPRDISSLSVSSPCLARYTDHVWYPAIITAIEEGVYSVRYDCDSLGEGHVTAADITTPPKDHSTTSTTSSTSSSTSSSSAESDDDDGDGERLLRVPVDSTSLSPPALPLAVWETHTRGVASRLMAKMGYVPGTGLGLRGDGRLEPVLVSVLPSRRSLDYCRHGNDGGDKAPGNGRGRCRGNNGARGNRGGGGSGRGNGGGGGGGGQGGAGDVFDFLNQALNPTHRSSPSPGERTVRTVGVELVRIGEEAGRAEREVAQLTRQMQRHAGEKVTNSHLEARLSVARSRLAELRSREASLIQQRRSQRDLHKMIAF</sequence>
<evidence type="ECO:0000256" key="3">
    <source>
        <dbReference type="ARBA" id="ARBA00022491"/>
    </source>
</evidence>
<dbReference type="PANTHER" id="PTHR46297:SF1">
    <property type="entry name" value="ZINC FINGER CCCH-TYPE WITH G PATCH DOMAIN-CONTAINING PROTEIN"/>
    <property type="match status" value="1"/>
</dbReference>
<reference evidence="17" key="1">
    <citation type="submission" date="2025-08" db="UniProtKB">
        <authorList>
            <consortium name="RefSeq"/>
        </authorList>
    </citation>
    <scope>IDENTIFICATION</scope>
    <source>
        <tissue evidence="17">Sperm</tissue>
    </source>
</reference>
<protein>
    <recommendedName>
        <fullName evidence="2">Zinc finger CCCH-type with G patch domain-containing protein</fullName>
    </recommendedName>
</protein>
<dbReference type="InterPro" id="IPR000571">
    <property type="entry name" value="Znf_CCCH"/>
</dbReference>
<dbReference type="AlphaFoldDB" id="A0AAJ7SKZ7"/>
<feature type="domain" description="C3H1-type" evidence="14">
    <location>
        <begin position="76"/>
        <end position="103"/>
    </location>
</feature>
<feature type="compositionally biased region" description="Basic residues" evidence="13">
    <location>
        <begin position="22"/>
        <end position="39"/>
    </location>
</feature>
<keyword evidence="3" id="KW-0678">Repressor</keyword>
<keyword evidence="6 11" id="KW-0862">Zinc</keyword>
<evidence type="ECO:0000256" key="12">
    <source>
        <dbReference type="SAM" id="Coils"/>
    </source>
</evidence>
<feature type="compositionally biased region" description="Low complexity" evidence="13">
    <location>
        <begin position="176"/>
        <end position="191"/>
    </location>
</feature>
<evidence type="ECO:0000256" key="10">
    <source>
        <dbReference type="ARBA" id="ARBA00023242"/>
    </source>
</evidence>
<evidence type="ECO:0000256" key="1">
    <source>
        <dbReference type="ARBA" id="ARBA00004123"/>
    </source>
</evidence>
<proteinExistence type="predicted"/>
<evidence type="ECO:0000256" key="5">
    <source>
        <dbReference type="ARBA" id="ARBA00022771"/>
    </source>
</evidence>
<name>A0AAJ7SKZ7_PETMA</name>
<feature type="zinc finger region" description="C3H1-type" evidence="11">
    <location>
        <begin position="76"/>
        <end position="103"/>
    </location>
</feature>
<dbReference type="Gene3D" id="2.30.30.140">
    <property type="match status" value="1"/>
</dbReference>
<dbReference type="GO" id="GO:0001227">
    <property type="term" value="F:DNA-binding transcription repressor activity, RNA polymerase II-specific"/>
    <property type="evidence" value="ECO:0007669"/>
    <property type="project" value="TreeGrafter"/>
</dbReference>
<feature type="compositionally biased region" description="Basic and acidic residues" evidence="13">
    <location>
        <begin position="40"/>
        <end position="52"/>
    </location>
</feature>
<dbReference type="KEGG" id="pmrn:116938327"/>
<evidence type="ECO:0000259" key="15">
    <source>
        <dbReference type="PROSITE" id="PS50174"/>
    </source>
</evidence>
<evidence type="ECO:0000313" key="17">
    <source>
        <dbReference type="RefSeq" id="XP_032801326.1"/>
    </source>
</evidence>
<comment type="subcellular location">
    <subcellularLocation>
        <location evidence="1">Nucleus</location>
    </subcellularLocation>
</comment>
<feature type="region of interest" description="Disordered" evidence="13">
    <location>
        <begin position="22"/>
        <end position="52"/>
    </location>
</feature>
<dbReference type="CDD" id="cd20384">
    <property type="entry name" value="Tudor_ZGPAT"/>
    <property type="match status" value="1"/>
</dbReference>
<dbReference type="GO" id="GO:0005634">
    <property type="term" value="C:nucleus"/>
    <property type="evidence" value="ECO:0007669"/>
    <property type="project" value="UniProtKB-SubCell"/>
</dbReference>
<dbReference type="Proteomes" id="UP001318040">
    <property type="component" value="Unplaced"/>
</dbReference>
<keyword evidence="12" id="KW-0175">Coiled coil</keyword>
<dbReference type="SMART" id="SM00356">
    <property type="entry name" value="ZnF_C3H1"/>
    <property type="match status" value="1"/>
</dbReference>
<evidence type="ECO:0000256" key="13">
    <source>
        <dbReference type="SAM" id="MobiDB-lite"/>
    </source>
</evidence>
<dbReference type="GO" id="GO:0008270">
    <property type="term" value="F:zinc ion binding"/>
    <property type="evidence" value="ECO:0007669"/>
    <property type="project" value="UniProtKB-KW"/>
</dbReference>